<dbReference type="STRING" id="187304.B0E33_03150"/>
<keyword evidence="3" id="KW-0804">Transcription</keyword>
<dbReference type="EMBL" id="CXST01000002">
    <property type="protein sequence ID" value="CTQ45584.1"/>
    <property type="molecule type" value="Genomic_DNA"/>
</dbReference>
<dbReference type="PANTHER" id="PTHR30055">
    <property type="entry name" value="HTH-TYPE TRANSCRIPTIONAL REGULATOR RUTR"/>
    <property type="match status" value="1"/>
</dbReference>
<accession>A0A0M6Y7A1</accession>
<dbReference type="RefSeq" id="WP_055658684.1">
    <property type="nucleotide sequence ID" value="NZ_CXST01000002.1"/>
</dbReference>
<keyword evidence="1" id="KW-0805">Transcription regulation</keyword>
<dbReference type="InterPro" id="IPR039536">
    <property type="entry name" value="TetR_C_Proteobacteria"/>
</dbReference>
<evidence type="ECO:0000256" key="4">
    <source>
        <dbReference type="PROSITE-ProRule" id="PRU00335"/>
    </source>
</evidence>
<dbReference type="InterPro" id="IPR001647">
    <property type="entry name" value="HTH_TetR"/>
</dbReference>
<evidence type="ECO:0000313" key="7">
    <source>
        <dbReference type="Proteomes" id="UP000048926"/>
    </source>
</evidence>
<dbReference type="Proteomes" id="UP000048926">
    <property type="component" value="Unassembled WGS sequence"/>
</dbReference>
<evidence type="ECO:0000313" key="6">
    <source>
        <dbReference type="EMBL" id="CTQ45584.1"/>
    </source>
</evidence>
<name>A0A0M6Y7A1_9HYPH</name>
<sequence length="201" mass="22204">MAETRPQSTSRLEKSAKRRQMIVETAAGLFIEKGFHQTGMRDIAGKAGISLSNLYNHFKGKNEIIAAISELESVELDPLLRRLEDTSKNRMERLLEFGAEYFDLCSSPAHAALSAEIVAEAFRNPEIGGLFEQTRARLVQAVANCLPTFEKTPATSAELVLGLIERSGQNAVSRDVSTRKQLRQSMLAFVERAVGTELKHG</sequence>
<protein>
    <submittedName>
        <fullName evidence="6">HTH-type transcriptional repressor KstR2</fullName>
    </submittedName>
</protein>
<dbReference type="PANTHER" id="PTHR30055:SF234">
    <property type="entry name" value="HTH-TYPE TRANSCRIPTIONAL REGULATOR BETI"/>
    <property type="match status" value="1"/>
</dbReference>
<dbReference type="InterPro" id="IPR050109">
    <property type="entry name" value="HTH-type_TetR-like_transc_reg"/>
</dbReference>
<gene>
    <name evidence="6" type="primary">kstR2_2</name>
    <name evidence="6" type="ORF">LAL4801_04038</name>
</gene>
<dbReference type="GO" id="GO:0003700">
    <property type="term" value="F:DNA-binding transcription factor activity"/>
    <property type="evidence" value="ECO:0007669"/>
    <property type="project" value="TreeGrafter"/>
</dbReference>
<evidence type="ECO:0000256" key="3">
    <source>
        <dbReference type="ARBA" id="ARBA00023163"/>
    </source>
</evidence>
<evidence type="ECO:0000259" key="5">
    <source>
        <dbReference type="PROSITE" id="PS50977"/>
    </source>
</evidence>
<feature type="domain" description="HTH tetR-type" evidence="5">
    <location>
        <begin position="16"/>
        <end position="76"/>
    </location>
</feature>
<keyword evidence="7" id="KW-1185">Reference proteome</keyword>
<organism evidence="6 7">
    <name type="scientific">Roseibium aggregatum</name>
    <dbReference type="NCBI Taxonomy" id="187304"/>
    <lineage>
        <taxon>Bacteria</taxon>
        <taxon>Pseudomonadati</taxon>
        <taxon>Pseudomonadota</taxon>
        <taxon>Alphaproteobacteria</taxon>
        <taxon>Hyphomicrobiales</taxon>
        <taxon>Stappiaceae</taxon>
        <taxon>Roseibium</taxon>
    </lineage>
</organism>
<dbReference type="PRINTS" id="PR00455">
    <property type="entry name" value="HTHTETR"/>
</dbReference>
<dbReference type="Gene3D" id="1.10.357.10">
    <property type="entry name" value="Tetracycline Repressor, domain 2"/>
    <property type="match status" value="1"/>
</dbReference>
<feature type="DNA-binding region" description="H-T-H motif" evidence="4">
    <location>
        <begin position="39"/>
        <end position="58"/>
    </location>
</feature>
<evidence type="ECO:0000256" key="2">
    <source>
        <dbReference type="ARBA" id="ARBA00023125"/>
    </source>
</evidence>
<reference evidence="7" key="1">
    <citation type="submission" date="2015-07" db="EMBL/GenBank/DDBJ databases">
        <authorList>
            <person name="Rodrigo-Torres Lidia"/>
            <person name="Arahal R.David."/>
        </authorList>
    </citation>
    <scope>NUCLEOTIDE SEQUENCE [LARGE SCALE GENOMIC DNA]</scope>
    <source>
        <strain evidence="7">CECT 4801</strain>
    </source>
</reference>
<dbReference type="Pfam" id="PF14246">
    <property type="entry name" value="TetR_C_7"/>
    <property type="match status" value="1"/>
</dbReference>
<dbReference type="InterPro" id="IPR009057">
    <property type="entry name" value="Homeodomain-like_sf"/>
</dbReference>
<evidence type="ECO:0000256" key="1">
    <source>
        <dbReference type="ARBA" id="ARBA00023015"/>
    </source>
</evidence>
<dbReference type="SUPFAM" id="SSF46689">
    <property type="entry name" value="Homeodomain-like"/>
    <property type="match status" value="1"/>
</dbReference>
<keyword evidence="2 4" id="KW-0238">DNA-binding</keyword>
<dbReference type="Pfam" id="PF00440">
    <property type="entry name" value="TetR_N"/>
    <property type="match status" value="1"/>
</dbReference>
<proteinExistence type="predicted"/>
<dbReference type="PROSITE" id="PS50977">
    <property type="entry name" value="HTH_TETR_2"/>
    <property type="match status" value="1"/>
</dbReference>
<dbReference type="AlphaFoldDB" id="A0A0M6Y7A1"/>
<dbReference type="GO" id="GO:0000976">
    <property type="term" value="F:transcription cis-regulatory region binding"/>
    <property type="evidence" value="ECO:0007669"/>
    <property type="project" value="TreeGrafter"/>
</dbReference>